<dbReference type="AlphaFoldDB" id="A0A0A1U8E6"/>
<dbReference type="VEuPathDB" id="AmoebaDB:EIN_150510"/>
<dbReference type="Proteomes" id="UP000014680">
    <property type="component" value="Unassembled WGS sequence"/>
</dbReference>
<gene>
    <name evidence="2" type="ORF">EIN_150510</name>
</gene>
<dbReference type="EMBL" id="KB206474">
    <property type="protein sequence ID" value="ELP91184.1"/>
    <property type="molecule type" value="Genomic_DNA"/>
</dbReference>
<dbReference type="KEGG" id="eiv:EIN_150510"/>
<accession>A0A0A1U8E6</accession>
<name>A0A0A1U8E6_ENTIV</name>
<dbReference type="RefSeq" id="XP_004257955.1">
    <property type="nucleotide sequence ID" value="XM_004257907.1"/>
</dbReference>
<reference evidence="2 3" key="1">
    <citation type="submission" date="2012-10" db="EMBL/GenBank/DDBJ databases">
        <authorList>
            <person name="Zafar N."/>
            <person name="Inman J."/>
            <person name="Hall N."/>
            <person name="Lorenzi H."/>
            <person name="Caler E."/>
        </authorList>
    </citation>
    <scope>NUCLEOTIDE SEQUENCE [LARGE SCALE GENOMIC DNA]</scope>
    <source>
        <strain evidence="2 3">IP1</strain>
    </source>
</reference>
<feature type="chain" id="PRO_5001980650" evidence="1">
    <location>
        <begin position="19"/>
        <end position="274"/>
    </location>
</feature>
<keyword evidence="1" id="KW-0732">Signal</keyword>
<keyword evidence="3" id="KW-1185">Reference proteome</keyword>
<evidence type="ECO:0000313" key="3">
    <source>
        <dbReference type="Proteomes" id="UP000014680"/>
    </source>
</evidence>
<dbReference type="GeneID" id="14890367"/>
<evidence type="ECO:0000256" key="1">
    <source>
        <dbReference type="SAM" id="SignalP"/>
    </source>
</evidence>
<protein>
    <submittedName>
        <fullName evidence="2">Uncharacterized protein</fullName>
    </submittedName>
</protein>
<feature type="signal peptide" evidence="1">
    <location>
        <begin position="1"/>
        <end position="18"/>
    </location>
</feature>
<dbReference type="OrthoDB" id="413746at2759"/>
<organism evidence="2 3">
    <name type="scientific">Entamoeba invadens IP1</name>
    <dbReference type="NCBI Taxonomy" id="370355"/>
    <lineage>
        <taxon>Eukaryota</taxon>
        <taxon>Amoebozoa</taxon>
        <taxon>Evosea</taxon>
        <taxon>Archamoebae</taxon>
        <taxon>Mastigamoebida</taxon>
        <taxon>Entamoebidae</taxon>
        <taxon>Entamoeba</taxon>
    </lineage>
</organism>
<proteinExistence type="predicted"/>
<sequence length="274" mass="32794">MCFLLILFLVSLQNSSRLTKFQINYVHLKHFSNEYIDTSRFNYTDICGDIFKYNANSEKDYLIGSYEFYDKCCSPQFLESLEMARVAMPNCHIVIIFFSELPKRCKNDYRKLISLKIEFVKVTKKETDYAVIARFISYLDFVSTNYNKIDRIFLMDIRIVLFYSDFFQTFSNDEISWLSECYGTKIPEQCFGPSNFPDHAKWLSNFISKENSFIKWWVCFWWGSKNEKKTLEIINAHIDKSKMKWGYDQALINWLFYNGKFKEVDMKSVLCEQR</sequence>
<evidence type="ECO:0000313" key="2">
    <source>
        <dbReference type="EMBL" id="ELP91184.1"/>
    </source>
</evidence>